<dbReference type="EMBL" id="JALAYX010000003">
    <property type="protein sequence ID" value="MCJ8239279.1"/>
    <property type="molecule type" value="Genomic_DNA"/>
</dbReference>
<organism evidence="3 4">
    <name type="scientific">Peteryoungia algae</name>
    <dbReference type="NCBI Taxonomy" id="2919917"/>
    <lineage>
        <taxon>Bacteria</taxon>
        <taxon>Pseudomonadati</taxon>
        <taxon>Pseudomonadota</taxon>
        <taxon>Alphaproteobacteria</taxon>
        <taxon>Hyphomicrobiales</taxon>
        <taxon>Rhizobiaceae</taxon>
        <taxon>Peteryoungia</taxon>
    </lineage>
</organism>
<comment type="caution">
    <text evidence="3">The sequence shown here is derived from an EMBL/GenBank/DDBJ whole genome shotgun (WGS) entry which is preliminary data.</text>
</comment>
<evidence type="ECO:0000313" key="3">
    <source>
        <dbReference type="EMBL" id="MCJ8239279.1"/>
    </source>
</evidence>
<evidence type="ECO:0000256" key="2">
    <source>
        <dbReference type="SAM" id="Phobius"/>
    </source>
</evidence>
<evidence type="ECO:0000256" key="1">
    <source>
        <dbReference type="SAM" id="Coils"/>
    </source>
</evidence>
<protein>
    <submittedName>
        <fullName evidence="3">Uncharacterized protein</fullName>
    </submittedName>
</protein>
<reference evidence="3 4" key="1">
    <citation type="submission" date="2022-03" db="EMBL/GenBank/DDBJ databases">
        <title>Rhizobium SSM4.3 sp. nov., isolated from Sediment (Gouqi Island).</title>
        <authorList>
            <person name="Chen G."/>
        </authorList>
    </citation>
    <scope>NUCLEOTIDE SEQUENCE [LARGE SCALE GENOMIC DNA]</scope>
    <source>
        <strain evidence="3 4">SSM4.3</strain>
    </source>
</reference>
<keyword evidence="4" id="KW-1185">Reference proteome</keyword>
<keyword evidence="2" id="KW-0472">Membrane</keyword>
<dbReference type="Proteomes" id="UP001522662">
    <property type="component" value="Unassembled WGS sequence"/>
</dbReference>
<feature type="coiled-coil region" evidence="1">
    <location>
        <begin position="387"/>
        <end position="414"/>
    </location>
</feature>
<evidence type="ECO:0000313" key="4">
    <source>
        <dbReference type="Proteomes" id="UP001522662"/>
    </source>
</evidence>
<sequence>MKRFWHAVRDVVVGLKVDEDSPVAKYKVELEHASERLKKDRERELHLLEFKAKNFIAARQTAVERTVRRLKAAHSHSTAVVERVEKELEEKYSLKTVARAEREKAQAQFEKWQKAVGRPPYRTEHRSLIDRLRLTLEPLPSSDGGITSMASTIDTNGSPPRTRSFISIAAGIIGLVVIPMDVIYALPGFRVILEDPFFAQIAAVILGLMLIFLGGTLAYLIPRAYSHSVDDAGNIAGKFNKVPLALFIVIAMLGLATIYGATTIRSIVPEANAALAEQSSINMEVSSLRSRPLGSTTLEDRREEIVRLEGANSGLVDRMAELRVVNTPRLSADALIAMCFYALGVLSVMISRSAHRDPVFEYELAALSYGGALGAEVEIANSIQSGRAKAEALLAELNVNIEDQEKELGDVQLDEARKASIEDKKLEIEALEADDRAKIKRETLEYAKYLRLLTRSPRPLREWEELYGEGKTESPKPVIAAVAV</sequence>
<feature type="transmembrane region" description="Helical" evidence="2">
    <location>
        <begin position="165"/>
        <end position="186"/>
    </location>
</feature>
<proteinExistence type="predicted"/>
<dbReference type="RefSeq" id="WP_245136943.1">
    <property type="nucleotide sequence ID" value="NZ_CP128477.1"/>
</dbReference>
<keyword evidence="1" id="KW-0175">Coiled coil</keyword>
<feature type="transmembrane region" description="Helical" evidence="2">
    <location>
        <begin position="242"/>
        <end position="261"/>
    </location>
</feature>
<name>A0ABT0D1W3_9HYPH</name>
<keyword evidence="2" id="KW-1133">Transmembrane helix</keyword>
<feature type="transmembrane region" description="Helical" evidence="2">
    <location>
        <begin position="198"/>
        <end position="221"/>
    </location>
</feature>
<keyword evidence="2" id="KW-0812">Transmembrane</keyword>
<accession>A0ABT0D1W3</accession>
<gene>
    <name evidence="3" type="ORF">MKJ03_13135</name>
</gene>